<gene>
    <name evidence="2" type="ORF">IGC_04444</name>
</gene>
<dbReference type="AlphaFoldDB" id="J8A2G1"/>
<sequence>MNLEKYKVKTMYNDKEGFHMGSGGKGGSGGGKDGKSGSSGLLLLILLFIVFIIIGASYSVFSF</sequence>
<reference evidence="2 3" key="1">
    <citation type="submission" date="2012-04" db="EMBL/GenBank/DDBJ databases">
        <title>The Genome Sequence of Bacillus cereus HuA4-10.</title>
        <authorList>
            <consortium name="The Broad Institute Genome Sequencing Platform"/>
            <consortium name="The Broad Institute Genome Sequencing Center for Infectious Disease"/>
            <person name="Feldgarden M."/>
            <person name="Van der Auwera G.A."/>
            <person name="Mahillon J."/>
            <person name="Duprez V."/>
            <person name="Timmery S."/>
            <person name="Mattelet C."/>
            <person name="Dierick K."/>
            <person name="Sun M."/>
            <person name="Yu Z."/>
            <person name="Zhu L."/>
            <person name="Hu X."/>
            <person name="Shank E.B."/>
            <person name="Swiecicka I."/>
            <person name="Hansen B.M."/>
            <person name="Andrup L."/>
            <person name="Young S.K."/>
            <person name="Zeng Q."/>
            <person name="Gargeya S."/>
            <person name="Fitzgerald M."/>
            <person name="Haas B."/>
            <person name="Abouelleil A."/>
            <person name="Alvarado L."/>
            <person name="Arachchi H.M."/>
            <person name="Berlin A."/>
            <person name="Chapman S.B."/>
            <person name="Goldberg J."/>
            <person name="Griggs A."/>
            <person name="Gujja S."/>
            <person name="Hansen M."/>
            <person name="Howarth C."/>
            <person name="Imamovic A."/>
            <person name="Larimer J."/>
            <person name="McCowen C."/>
            <person name="Montmayeur A."/>
            <person name="Murphy C."/>
            <person name="Neiman D."/>
            <person name="Pearson M."/>
            <person name="Priest M."/>
            <person name="Roberts A."/>
            <person name="Saif S."/>
            <person name="Shea T."/>
            <person name="Sisk P."/>
            <person name="Sykes S."/>
            <person name="Wortman J."/>
            <person name="Nusbaum C."/>
            <person name="Birren B."/>
        </authorList>
    </citation>
    <scope>NUCLEOTIDE SEQUENCE [LARGE SCALE GENOMIC DNA]</scope>
    <source>
        <strain evidence="2 3">HuA4-10</strain>
    </source>
</reference>
<feature type="transmembrane region" description="Helical" evidence="1">
    <location>
        <begin position="41"/>
        <end position="61"/>
    </location>
</feature>
<evidence type="ECO:0000256" key="1">
    <source>
        <dbReference type="SAM" id="Phobius"/>
    </source>
</evidence>
<accession>J8A2G1</accession>
<dbReference type="PATRIC" id="fig|1053206.3.peg.4534"/>
<keyword evidence="1" id="KW-1133">Transmembrane helix</keyword>
<keyword evidence="1" id="KW-0472">Membrane</keyword>
<dbReference type="EMBL" id="AHEA01000033">
    <property type="protein sequence ID" value="EJQ75793.1"/>
    <property type="molecule type" value="Genomic_DNA"/>
</dbReference>
<name>J8A2G1_BACCE</name>
<proteinExistence type="predicted"/>
<organism evidence="2 3">
    <name type="scientific">Bacillus cereus HuA4-10</name>
    <dbReference type="NCBI Taxonomy" id="1053206"/>
    <lineage>
        <taxon>Bacteria</taxon>
        <taxon>Bacillati</taxon>
        <taxon>Bacillota</taxon>
        <taxon>Bacilli</taxon>
        <taxon>Bacillales</taxon>
        <taxon>Bacillaceae</taxon>
        <taxon>Bacillus</taxon>
        <taxon>Bacillus cereus group</taxon>
    </lineage>
</organism>
<protein>
    <recommendedName>
        <fullName evidence="4">Sporulation protein YjcZ</fullName>
    </recommendedName>
</protein>
<dbReference type="HOGENOM" id="CLU_198061_0_0_9"/>
<dbReference type="Proteomes" id="UP000006977">
    <property type="component" value="Unassembled WGS sequence"/>
</dbReference>
<evidence type="ECO:0008006" key="4">
    <source>
        <dbReference type="Google" id="ProtNLM"/>
    </source>
</evidence>
<keyword evidence="1" id="KW-0812">Transmembrane</keyword>
<evidence type="ECO:0000313" key="2">
    <source>
        <dbReference type="EMBL" id="EJQ75793.1"/>
    </source>
</evidence>
<comment type="caution">
    <text evidence="2">The sequence shown here is derived from an EMBL/GenBank/DDBJ whole genome shotgun (WGS) entry which is preliminary data.</text>
</comment>
<evidence type="ECO:0000313" key="3">
    <source>
        <dbReference type="Proteomes" id="UP000006977"/>
    </source>
</evidence>